<dbReference type="GO" id="GO:0016020">
    <property type="term" value="C:membrane"/>
    <property type="evidence" value="ECO:0007669"/>
    <property type="project" value="UniProtKB-SubCell"/>
</dbReference>
<evidence type="ECO:0000256" key="5">
    <source>
        <dbReference type="ARBA" id="ARBA00022989"/>
    </source>
</evidence>
<dbReference type="Pfam" id="PF01694">
    <property type="entry name" value="Rhomboid"/>
    <property type="match status" value="1"/>
</dbReference>
<feature type="transmembrane region" description="Helical" evidence="7">
    <location>
        <begin position="84"/>
        <end position="103"/>
    </location>
</feature>
<comment type="similarity">
    <text evidence="2">Belongs to the peptidase S54 family.</text>
</comment>
<evidence type="ECO:0000313" key="9">
    <source>
        <dbReference type="EMBL" id="SUJ30983.1"/>
    </source>
</evidence>
<dbReference type="InterPro" id="IPR050925">
    <property type="entry name" value="Rhomboid_protease_S54"/>
</dbReference>
<proteinExistence type="inferred from homology"/>
<dbReference type="AlphaFoldDB" id="A0A380CY27"/>
<dbReference type="EC" id="3.4.21.105" evidence="9"/>
<dbReference type="Proteomes" id="UP000254893">
    <property type="component" value="Unassembled WGS sequence"/>
</dbReference>
<name>A0A380CY27_SPHSI</name>
<evidence type="ECO:0000313" key="10">
    <source>
        <dbReference type="Proteomes" id="UP000254893"/>
    </source>
</evidence>
<keyword evidence="6 7" id="KW-0472">Membrane</keyword>
<dbReference type="SUPFAM" id="SSF144091">
    <property type="entry name" value="Rhomboid-like"/>
    <property type="match status" value="1"/>
</dbReference>
<dbReference type="InterPro" id="IPR035952">
    <property type="entry name" value="Rhomboid-like_sf"/>
</dbReference>
<feature type="transmembrane region" description="Helical" evidence="7">
    <location>
        <begin position="12"/>
        <end position="33"/>
    </location>
</feature>
<accession>A0A380CY27</accession>
<dbReference type="PROSITE" id="PS51257">
    <property type="entry name" value="PROKAR_LIPOPROTEIN"/>
    <property type="match status" value="1"/>
</dbReference>
<evidence type="ECO:0000256" key="1">
    <source>
        <dbReference type="ARBA" id="ARBA00004141"/>
    </source>
</evidence>
<evidence type="ECO:0000256" key="4">
    <source>
        <dbReference type="ARBA" id="ARBA00022801"/>
    </source>
</evidence>
<dbReference type="PANTHER" id="PTHR43731:SF14">
    <property type="entry name" value="PRESENILIN-ASSOCIATED RHOMBOID-LIKE PROTEIN, MITOCHONDRIAL"/>
    <property type="match status" value="1"/>
</dbReference>
<feature type="transmembrane region" description="Helical" evidence="7">
    <location>
        <begin position="387"/>
        <end position="407"/>
    </location>
</feature>
<dbReference type="RefSeq" id="WP_115171977.1">
    <property type="nucleotide sequence ID" value="NZ_UGYW01000002.1"/>
</dbReference>
<dbReference type="GO" id="GO:0004252">
    <property type="term" value="F:serine-type endopeptidase activity"/>
    <property type="evidence" value="ECO:0007669"/>
    <property type="project" value="InterPro"/>
</dbReference>
<protein>
    <submittedName>
        <fullName evidence="9">Rhomboid protease AarA</fullName>
        <ecNumber evidence="9">3.4.21.105</ecNumber>
    </submittedName>
</protein>
<feature type="domain" description="Peptidase S54 rhomboid" evidence="8">
    <location>
        <begin position="372"/>
        <end position="510"/>
    </location>
</feature>
<organism evidence="9 10">
    <name type="scientific">Sphingobacterium spiritivorum</name>
    <name type="common">Flavobacterium spiritivorum</name>
    <dbReference type="NCBI Taxonomy" id="258"/>
    <lineage>
        <taxon>Bacteria</taxon>
        <taxon>Pseudomonadati</taxon>
        <taxon>Bacteroidota</taxon>
        <taxon>Sphingobacteriia</taxon>
        <taxon>Sphingobacteriales</taxon>
        <taxon>Sphingobacteriaceae</taxon>
        <taxon>Sphingobacterium</taxon>
    </lineage>
</organism>
<dbReference type="InterPro" id="IPR022764">
    <property type="entry name" value="Peptidase_S54_rhomboid_dom"/>
</dbReference>
<keyword evidence="4 9" id="KW-0378">Hydrolase</keyword>
<dbReference type="Gene3D" id="1.20.1540.10">
    <property type="entry name" value="Rhomboid-like"/>
    <property type="match status" value="1"/>
</dbReference>
<evidence type="ECO:0000256" key="2">
    <source>
        <dbReference type="ARBA" id="ARBA00009045"/>
    </source>
</evidence>
<reference evidence="9 10" key="1">
    <citation type="submission" date="2018-06" db="EMBL/GenBank/DDBJ databases">
        <authorList>
            <consortium name="Pathogen Informatics"/>
            <person name="Doyle S."/>
        </authorList>
    </citation>
    <scope>NUCLEOTIDE SEQUENCE [LARGE SCALE GENOMIC DNA]</scope>
    <source>
        <strain evidence="9 10">NCTC11388</strain>
    </source>
</reference>
<evidence type="ECO:0000256" key="3">
    <source>
        <dbReference type="ARBA" id="ARBA00022692"/>
    </source>
</evidence>
<comment type="subcellular location">
    <subcellularLocation>
        <location evidence="1">Membrane</location>
        <topology evidence="1">Multi-pass membrane protein</topology>
    </subcellularLocation>
</comment>
<dbReference type="EMBL" id="UGYW01000002">
    <property type="protein sequence ID" value="SUJ30983.1"/>
    <property type="molecule type" value="Genomic_DNA"/>
</dbReference>
<feature type="transmembrane region" description="Helical" evidence="7">
    <location>
        <begin position="45"/>
        <end position="64"/>
    </location>
</feature>
<dbReference type="PANTHER" id="PTHR43731">
    <property type="entry name" value="RHOMBOID PROTEASE"/>
    <property type="match status" value="1"/>
</dbReference>
<feature type="transmembrane region" description="Helical" evidence="7">
    <location>
        <begin position="271"/>
        <end position="290"/>
    </location>
</feature>
<dbReference type="GO" id="GO:0006508">
    <property type="term" value="P:proteolysis"/>
    <property type="evidence" value="ECO:0007669"/>
    <property type="project" value="UniProtKB-KW"/>
</dbReference>
<evidence type="ECO:0000256" key="7">
    <source>
        <dbReference type="SAM" id="Phobius"/>
    </source>
</evidence>
<evidence type="ECO:0000259" key="8">
    <source>
        <dbReference type="Pfam" id="PF01694"/>
    </source>
</evidence>
<evidence type="ECO:0000256" key="6">
    <source>
        <dbReference type="ARBA" id="ARBA00023136"/>
    </source>
</evidence>
<keyword evidence="5 7" id="KW-1133">Transmembrane helix</keyword>
<keyword evidence="3 7" id="KW-0812">Transmembrane</keyword>
<gene>
    <name evidence="9" type="primary">aarA</name>
    <name evidence="9" type="ORF">NCTC11388_04918</name>
</gene>
<feature type="transmembrane region" description="Helical" evidence="7">
    <location>
        <begin position="327"/>
        <end position="348"/>
    </location>
</feature>
<feature type="transmembrane region" description="Helical" evidence="7">
    <location>
        <begin position="468"/>
        <end position="486"/>
    </location>
</feature>
<feature type="transmembrane region" description="Helical" evidence="7">
    <location>
        <begin position="438"/>
        <end position="456"/>
    </location>
</feature>
<keyword evidence="9" id="KW-0645">Protease</keyword>
<feature type="transmembrane region" description="Helical" evidence="7">
    <location>
        <begin position="492"/>
        <end position="512"/>
    </location>
</feature>
<sequence>MDTYIKKLRHIIPIFLIAVIACTLIPLLGRWIFTVKFPILNIKESIWEFWIPMIFPAIPIIFWLRQRFRPLIYKRNKDNGKTFLIMLCWLTMTAVSAITQNYFTTTTGKIKRPASVREITATDNIRYYQLGNFNIDTTFTGVYVDVNRGGKYDQDLNFTIYFVVPVVDYANTDLSEIPKHWYAIRYFKKINDNLSVDKKEKLYTDFFKESLNNIKNYNFHNLNHFEKTPKSDTKENFHKAIASIIRVPIDDSFIILEPRQEKYENRNGNKFIWIFGSFAIGLLILLIGLLQPGFSELERWKFQNRTNHKKDDLILALRYLIPKGEHFGTSIILDLNIMVFLAMIFFGVDMMSPDIDELMEWGANRRYETIHGEYWRLLTGIFIHGNLRHLILNMFGLILASIILEPLFGWKKYFTLYILTGICASLTSIYWHSNSASIGASGAIFGLYGAVLVLLIRDVVKSKKPSFGMLFLAIIYIGINLLWGMMGGIDNAAHIGGLISGLILGSILFKTLPVSRYS</sequence>